<keyword evidence="3" id="KW-0411">Iron-sulfur</keyword>
<feature type="domain" description="2Fe-2S ferredoxin-type" evidence="7">
    <location>
        <begin position="3"/>
        <end position="97"/>
    </location>
</feature>
<dbReference type="PRINTS" id="PR00371">
    <property type="entry name" value="FPNCR"/>
</dbReference>
<dbReference type="PANTHER" id="PTHR47354:SF5">
    <property type="entry name" value="PROTEIN RFBI"/>
    <property type="match status" value="1"/>
</dbReference>
<dbReference type="CDD" id="cd06209">
    <property type="entry name" value="BenDO_FAD_NAD"/>
    <property type="match status" value="1"/>
</dbReference>
<dbReference type="PROSITE" id="PS51384">
    <property type="entry name" value="FAD_FR"/>
    <property type="match status" value="1"/>
</dbReference>
<dbReference type="PANTHER" id="PTHR47354">
    <property type="entry name" value="NADH OXIDOREDUCTASE HCR"/>
    <property type="match status" value="1"/>
</dbReference>
<dbReference type="NCBIfam" id="NF040810">
    <property type="entry name" value="BenC"/>
    <property type="match status" value="1"/>
</dbReference>
<dbReference type="SUPFAM" id="SSF52343">
    <property type="entry name" value="Ferredoxin reductase-like, C-terminal NADP-linked domain"/>
    <property type="match status" value="1"/>
</dbReference>
<keyword evidence="2" id="KW-0408">Iron</keyword>
<name>A0ABU2NEM4_9PSEU</name>
<dbReference type="Pfam" id="PF00970">
    <property type="entry name" value="FAD_binding_6"/>
    <property type="match status" value="1"/>
</dbReference>
<dbReference type="Gene3D" id="3.40.50.80">
    <property type="entry name" value="Nucleotide-binding domain of ferredoxin-NADP reductase (FNR) module"/>
    <property type="match status" value="1"/>
</dbReference>
<evidence type="ECO:0000256" key="1">
    <source>
        <dbReference type="ARBA" id="ARBA00001974"/>
    </source>
</evidence>
<evidence type="ECO:0000256" key="2">
    <source>
        <dbReference type="ARBA" id="ARBA00022714"/>
    </source>
</evidence>
<dbReference type="SMART" id="SM00895">
    <property type="entry name" value="FCD"/>
    <property type="match status" value="1"/>
</dbReference>
<dbReference type="InterPro" id="IPR039261">
    <property type="entry name" value="FNR_nucleotide-bd"/>
</dbReference>
<evidence type="ECO:0000313" key="9">
    <source>
        <dbReference type="EMBL" id="MDT0352413.1"/>
    </source>
</evidence>
<dbReference type="Pfam" id="PF07729">
    <property type="entry name" value="FCD"/>
    <property type="match status" value="1"/>
</dbReference>
<dbReference type="RefSeq" id="WP_311558919.1">
    <property type="nucleotide sequence ID" value="NZ_JAVREJ010000018.1"/>
</dbReference>
<comment type="cofactor">
    <cofactor evidence="1">
        <name>FAD</name>
        <dbReference type="ChEBI" id="CHEBI:57692"/>
    </cofactor>
</comment>
<dbReference type="InterPro" id="IPR050415">
    <property type="entry name" value="MRET"/>
</dbReference>
<dbReference type="Pfam" id="PF00111">
    <property type="entry name" value="Fer2"/>
    <property type="match status" value="1"/>
</dbReference>
<keyword evidence="2" id="KW-0001">2Fe-2S</keyword>
<dbReference type="PROSITE" id="PS51085">
    <property type="entry name" value="2FE2S_FER_2"/>
    <property type="match status" value="1"/>
</dbReference>
<dbReference type="SUPFAM" id="SSF54292">
    <property type="entry name" value="2Fe-2S ferredoxin-like"/>
    <property type="match status" value="1"/>
</dbReference>
<reference evidence="10" key="1">
    <citation type="submission" date="2023-07" db="EMBL/GenBank/DDBJ databases">
        <title>30 novel species of actinomycetes from the DSMZ collection.</title>
        <authorList>
            <person name="Nouioui I."/>
        </authorList>
    </citation>
    <scope>NUCLEOTIDE SEQUENCE [LARGE SCALE GENOMIC DNA]</scope>
    <source>
        <strain evidence="10">DSM 45834</strain>
    </source>
</reference>
<dbReference type="InterPro" id="IPR012675">
    <property type="entry name" value="Beta-grasp_dom_sf"/>
</dbReference>
<comment type="caution">
    <text evidence="9">The sequence shown here is derived from an EMBL/GenBank/DDBJ whole genome shotgun (WGS) entry which is preliminary data.</text>
</comment>
<keyword evidence="2" id="KW-0479">Metal-binding</keyword>
<dbReference type="PROSITE" id="PS00197">
    <property type="entry name" value="2FE2S_FER_1"/>
    <property type="match status" value="1"/>
</dbReference>
<evidence type="ECO:0000259" key="7">
    <source>
        <dbReference type="PROSITE" id="PS51085"/>
    </source>
</evidence>
<organism evidence="9 10">
    <name type="scientific">Pseudonocardia charpentierae</name>
    <dbReference type="NCBI Taxonomy" id="3075545"/>
    <lineage>
        <taxon>Bacteria</taxon>
        <taxon>Bacillati</taxon>
        <taxon>Actinomycetota</taxon>
        <taxon>Actinomycetes</taxon>
        <taxon>Pseudonocardiales</taxon>
        <taxon>Pseudonocardiaceae</taxon>
        <taxon>Pseudonocardia</taxon>
    </lineage>
</organism>
<dbReference type="PRINTS" id="PR00410">
    <property type="entry name" value="PHEHYDRXLASE"/>
</dbReference>
<dbReference type="EMBL" id="JAVREJ010000018">
    <property type="protein sequence ID" value="MDT0352413.1"/>
    <property type="molecule type" value="Genomic_DNA"/>
</dbReference>
<dbReference type="InterPro" id="IPR008333">
    <property type="entry name" value="Cbr1-like_FAD-bd_dom"/>
</dbReference>
<dbReference type="InterPro" id="IPR047683">
    <property type="entry name" value="BenC-like_FAD_NAD-bd"/>
</dbReference>
<dbReference type="InterPro" id="IPR001709">
    <property type="entry name" value="Flavoprot_Pyr_Nucl_cyt_Rdtase"/>
</dbReference>
<dbReference type="Pfam" id="PF00175">
    <property type="entry name" value="NAD_binding_1"/>
    <property type="match status" value="1"/>
</dbReference>
<evidence type="ECO:0000313" key="10">
    <source>
        <dbReference type="Proteomes" id="UP001183202"/>
    </source>
</evidence>
<sequence length="498" mass="54391">MSFQIALNFEDGVTRFIQCRPNEIVSDASYRQRINIPLDCRDGVCGTCKSFCESGDYELGDYVPDEAMTEDEEEAGFVLTCQMTPKSDCIIRIPATSDVAKTSLQTFTGELASNDVLSDTALGFSIKLDDRSSLGFLPGQYVNIQVPGTDQARSFSFSSGPGADEASFLIRNTTHGVLTTYLRDRAKPGDKISFNGPLGSFYLRKIERPVLFLAGGTGLAPFLSMLHKIEQDGGSEHPIHLIFGVTNDADLVKVDELEGYAARMPNVTVTTVVAAEASSHPNKGYVTHHMTPEHLNDGFVDVYLCGPPPMVDAVRKYLADQGIEPASFYYEKFSGTGVVSEIGESHVKAVDSDEAFDTRMALELGAAQLVVGKLSTEQLAEYRRLAEATGQHIKDGHFTDPAGFRESNSAFHLFPIEATGNAVLLEAYRKLLVQEYMGHVLTPSVDLVGDITQDHLDIVDAFERADFEALRRIVTDHNDHAKATMRAGIEKPASASPR</sequence>
<proteinExistence type="predicted"/>
<evidence type="ECO:0000259" key="8">
    <source>
        <dbReference type="PROSITE" id="PS51384"/>
    </source>
</evidence>
<dbReference type="InterPro" id="IPR008920">
    <property type="entry name" value="TF_FadR/GntR_C"/>
</dbReference>
<evidence type="ECO:0000256" key="5">
    <source>
        <dbReference type="ARBA" id="ARBA00023125"/>
    </source>
</evidence>
<dbReference type="Gene3D" id="3.10.20.30">
    <property type="match status" value="1"/>
</dbReference>
<keyword evidence="6" id="KW-0804">Transcription</keyword>
<keyword evidence="10" id="KW-1185">Reference proteome</keyword>
<dbReference type="SUPFAM" id="SSF48008">
    <property type="entry name" value="GntR ligand-binding domain-like"/>
    <property type="match status" value="1"/>
</dbReference>
<dbReference type="InterPro" id="IPR001433">
    <property type="entry name" value="OxRdtase_FAD/NAD-bd"/>
</dbReference>
<dbReference type="InterPro" id="IPR017927">
    <property type="entry name" value="FAD-bd_FR_type"/>
</dbReference>
<feature type="domain" description="FAD-binding FR-type" evidence="8">
    <location>
        <begin position="104"/>
        <end position="204"/>
    </location>
</feature>
<keyword evidence="4" id="KW-0805">Transcription regulation</keyword>
<evidence type="ECO:0000256" key="4">
    <source>
        <dbReference type="ARBA" id="ARBA00023015"/>
    </source>
</evidence>
<protein>
    <submittedName>
        <fullName evidence="9">Benzoate 1,2-dioxygenase electron transfer component BenC</fullName>
    </submittedName>
</protein>
<dbReference type="SUPFAM" id="SSF63380">
    <property type="entry name" value="Riboflavin synthase domain-like"/>
    <property type="match status" value="1"/>
</dbReference>
<dbReference type="InterPro" id="IPR011711">
    <property type="entry name" value="GntR_C"/>
</dbReference>
<dbReference type="InterPro" id="IPR017938">
    <property type="entry name" value="Riboflavin_synthase-like_b-brl"/>
</dbReference>
<accession>A0ABU2NEM4</accession>
<dbReference type="Gene3D" id="1.20.120.530">
    <property type="entry name" value="GntR ligand-binding domain-like"/>
    <property type="match status" value="1"/>
</dbReference>
<keyword evidence="5" id="KW-0238">DNA-binding</keyword>
<gene>
    <name evidence="9" type="primary">benC</name>
    <name evidence="9" type="ORF">RM445_23070</name>
</gene>
<dbReference type="InterPro" id="IPR001041">
    <property type="entry name" value="2Fe-2S_ferredoxin-type"/>
</dbReference>
<dbReference type="InterPro" id="IPR036010">
    <property type="entry name" value="2Fe-2S_ferredoxin-like_sf"/>
</dbReference>
<evidence type="ECO:0000256" key="6">
    <source>
        <dbReference type="ARBA" id="ARBA00023163"/>
    </source>
</evidence>
<dbReference type="Gene3D" id="2.40.30.10">
    <property type="entry name" value="Translation factors"/>
    <property type="match status" value="1"/>
</dbReference>
<dbReference type="InterPro" id="IPR006058">
    <property type="entry name" value="2Fe2S_fd_BS"/>
</dbReference>
<evidence type="ECO:0000256" key="3">
    <source>
        <dbReference type="ARBA" id="ARBA00023014"/>
    </source>
</evidence>
<dbReference type="CDD" id="cd00207">
    <property type="entry name" value="fer2"/>
    <property type="match status" value="1"/>
</dbReference>
<dbReference type="Proteomes" id="UP001183202">
    <property type="component" value="Unassembled WGS sequence"/>
</dbReference>